<accession>A0ABS3W478</accession>
<evidence type="ECO:0000313" key="2">
    <source>
        <dbReference type="Proteomes" id="UP000670947"/>
    </source>
</evidence>
<gene>
    <name evidence="1" type="ORF">I8J29_02045</name>
</gene>
<evidence type="ECO:0000313" key="1">
    <source>
        <dbReference type="EMBL" id="MBO7742960.1"/>
    </source>
</evidence>
<comment type="caution">
    <text evidence="1">The sequence shown here is derived from an EMBL/GenBank/DDBJ whole genome shotgun (WGS) entry which is preliminary data.</text>
</comment>
<dbReference type="RefSeq" id="WP_208845910.1">
    <property type="nucleotide sequence ID" value="NZ_JAGGDJ010000001.1"/>
</dbReference>
<sequence>MIAIVIVLLVVSAISWYELRSLRGQGKGKEITVFLALMAAGSTLFSMQLTQVDLPNPLRMAMILFEPLSNAIFAMLS</sequence>
<evidence type="ECO:0008006" key="3">
    <source>
        <dbReference type="Google" id="ProtNLM"/>
    </source>
</evidence>
<keyword evidence="2" id="KW-1185">Reference proteome</keyword>
<proteinExistence type="predicted"/>
<protein>
    <recommendedName>
        <fullName evidence="3">EamA-like transporter family protein</fullName>
    </recommendedName>
</protein>
<organism evidence="1 2">
    <name type="scientific">Paenibacillus artemisiicola</name>
    <dbReference type="NCBI Taxonomy" id="1172618"/>
    <lineage>
        <taxon>Bacteria</taxon>
        <taxon>Bacillati</taxon>
        <taxon>Bacillota</taxon>
        <taxon>Bacilli</taxon>
        <taxon>Bacillales</taxon>
        <taxon>Paenibacillaceae</taxon>
        <taxon>Paenibacillus</taxon>
    </lineage>
</organism>
<dbReference type="Proteomes" id="UP000670947">
    <property type="component" value="Unassembled WGS sequence"/>
</dbReference>
<dbReference type="EMBL" id="JAGGDJ010000001">
    <property type="protein sequence ID" value="MBO7742960.1"/>
    <property type="molecule type" value="Genomic_DNA"/>
</dbReference>
<reference evidence="1 2" key="1">
    <citation type="submission" date="2021-03" db="EMBL/GenBank/DDBJ databases">
        <title>Paenibacillus artemisicola MWE-103 whole genome sequence.</title>
        <authorList>
            <person name="Ham Y.J."/>
        </authorList>
    </citation>
    <scope>NUCLEOTIDE SEQUENCE [LARGE SCALE GENOMIC DNA]</scope>
    <source>
        <strain evidence="1 2">MWE-103</strain>
    </source>
</reference>
<name>A0ABS3W478_9BACL</name>